<evidence type="ECO:0000313" key="1">
    <source>
        <dbReference type="EMBL" id="KAL3882408.1"/>
    </source>
</evidence>
<organism evidence="1 2">
    <name type="scientific">Sinanodonta woodiana</name>
    <name type="common">Chinese pond mussel</name>
    <name type="synonym">Anodonta woodiana</name>
    <dbReference type="NCBI Taxonomy" id="1069815"/>
    <lineage>
        <taxon>Eukaryota</taxon>
        <taxon>Metazoa</taxon>
        <taxon>Spiralia</taxon>
        <taxon>Lophotrochozoa</taxon>
        <taxon>Mollusca</taxon>
        <taxon>Bivalvia</taxon>
        <taxon>Autobranchia</taxon>
        <taxon>Heteroconchia</taxon>
        <taxon>Palaeoheterodonta</taxon>
        <taxon>Unionida</taxon>
        <taxon>Unionoidea</taxon>
        <taxon>Unionidae</taxon>
        <taxon>Unioninae</taxon>
        <taxon>Sinanodonta</taxon>
    </lineage>
</organism>
<sequence>PLHERRRVVELHHPSIVTLDEDTADALGPVLSPSKIPSWIYENEESSQGTSPVVE</sequence>
<reference evidence="1 2" key="1">
    <citation type="submission" date="2024-11" db="EMBL/GenBank/DDBJ databases">
        <title>Chromosome-level genome assembly of the freshwater bivalve Anodonta woodiana.</title>
        <authorList>
            <person name="Chen X."/>
        </authorList>
    </citation>
    <scope>NUCLEOTIDE SEQUENCE [LARGE SCALE GENOMIC DNA]</scope>
    <source>
        <strain evidence="1">MN2024</strain>
        <tissue evidence="1">Gills</tissue>
    </source>
</reference>
<name>A0ABD3XAB8_SINWO</name>
<gene>
    <name evidence="1" type="ORF">ACJMK2_028751</name>
</gene>
<feature type="non-terminal residue" evidence="1">
    <location>
        <position position="1"/>
    </location>
</feature>
<keyword evidence="2" id="KW-1185">Reference proteome</keyword>
<evidence type="ECO:0000313" key="2">
    <source>
        <dbReference type="Proteomes" id="UP001634394"/>
    </source>
</evidence>
<dbReference type="EMBL" id="JBJQND010000003">
    <property type="protein sequence ID" value="KAL3882408.1"/>
    <property type="molecule type" value="Genomic_DNA"/>
</dbReference>
<comment type="caution">
    <text evidence="1">The sequence shown here is derived from an EMBL/GenBank/DDBJ whole genome shotgun (WGS) entry which is preliminary data.</text>
</comment>
<feature type="non-terminal residue" evidence="1">
    <location>
        <position position="55"/>
    </location>
</feature>
<dbReference type="AlphaFoldDB" id="A0ABD3XAB8"/>
<protein>
    <submittedName>
        <fullName evidence="1">Uncharacterized protein</fullName>
    </submittedName>
</protein>
<accession>A0ABD3XAB8</accession>
<dbReference type="Proteomes" id="UP001634394">
    <property type="component" value="Unassembled WGS sequence"/>
</dbReference>
<proteinExistence type="predicted"/>